<dbReference type="Gene3D" id="3.40.50.11290">
    <property type="match status" value="1"/>
</dbReference>
<dbReference type="InterPro" id="IPR051680">
    <property type="entry name" value="ATP-dep_Glu-Cys_Ligase-2"/>
</dbReference>
<dbReference type="Pfam" id="PF14403">
    <property type="entry name" value="CP_ATPgrasp_2"/>
    <property type="match status" value="1"/>
</dbReference>
<evidence type="ECO:0000313" key="4">
    <source>
        <dbReference type="EMBL" id="MBB6104182.1"/>
    </source>
</evidence>
<gene>
    <name evidence="4" type="ORF">F4827_004041</name>
</gene>
<proteinExistence type="predicted"/>
<keyword evidence="5" id="KW-1185">Reference proteome</keyword>
<evidence type="ECO:0000256" key="1">
    <source>
        <dbReference type="SAM" id="MobiDB-lite"/>
    </source>
</evidence>
<evidence type="ECO:0000259" key="2">
    <source>
        <dbReference type="Pfam" id="PF04168"/>
    </source>
</evidence>
<dbReference type="PANTHER" id="PTHR34595:SF2">
    <property type="entry name" value="BLR2978 PROTEIN"/>
    <property type="match status" value="1"/>
</dbReference>
<sequence>MPIQTTLPFDAAAHDEEGRAPLRTLPVRSGHWDELSTPDGGLREPWQQFFGLLDKEGVAGLDSAAASVARQVRENDITYNVYADRGGPRPWALDVLPLLIGEDEWALIERGVVQRARLLNEIVADVYGPQTLLARGLLPPALVFGHPGYLRAVKGFVPPDRQYLQIVALDLARSPEGQWTVVSHRTEAPSGLGYLLENRLIVSSLFAEPFRAMRVHRLAPTYSQLVATLAAAARALMRNGPDDGRGANASPHIVLLTPGPYSETYFEHVFLARYLGLTLVEGKDLTVRNDMLYLKTLGGLERVHAVLRRLDDTFCDPVELRADSTIGVPGLLQVMRAGNVMVSNVPGAGFAESPALHGFMPAMAQALLGEALALPGVATWWCGEDAAWRDAQTQLSEALLLPTWPRGQGGVASVTSVTSAAGATSTAPGLAAGPQSLDAWRERIGQLPDAFTIQQPLRYSYTPRYESGAGMLGARPAVLRVYAIADPECGWRVLPGGFTRLAAELSGQPTGKHQESVSMQAGGSSVDTWVLSSQPGTAFSLLPRPMKPGDLRREQRRVPSRAAENLFWAGRYGERAENGVRLCRLILGSLEGSDAGELSGTFIELAAASGLVPSASGDVRRGLDAFERVLVANLHENAGHGGNASIGQTLAGQAYACGEIRGRLSSDHWRNVLASRNDFRDALAALSLSPAAASTSARADAVTPLRRPSPYDRMALIRALDTLSTQLSAISGCQGDRMTRDEAWRLLFAGRHIERVAAMATMLRIAAQERTLATPAGFDVMLQLFDSTLTYRSLYPGRLEVPALLDLIVTDPTNPRGLYGVYGRLRTRLDEIAQAAGGPRREPFASQLAPIEALPTLEALCEPGDDDRYPALVALCDSLAARMAATSNEISARWFSHATPAAAQVWS</sequence>
<dbReference type="AlphaFoldDB" id="A0A7W9TZD8"/>
<accession>A0A7W9TZD8</accession>
<dbReference type="Proteomes" id="UP000571554">
    <property type="component" value="Unassembled WGS sequence"/>
</dbReference>
<protein>
    <submittedName>
        <fullName evidence="4">Putative circularly permuted ATP-grasp superfamily protein/putative alpha-E superfamily protein</fullName>
    </submittedName>
</protein>
<dbReference type="SUPFAM" id="SSF56059">
    <property type="entry name" value="Glutathione synthetase ATP-binding domain-like"/>
    <property type="match status" value="1"/>
</dbReference>
<reference evidence="4 5" key="1">
    <citation type="submission" date="2020-08" db="EMBL/GenBank/DDBJ databases">
        <title>Above-ground endophytic microbial communities from plants in different locations in the United States.</title>
        <authorList>
            <person name="Frank C."/>
        </authorList>
    </citation>
    <scope>NUCLEOTIDE SEQUENCE [LARGE SCALE GENOMIC DNA]</scope>
    <source>
        <strain evidence="4 5">WP4_2_2</strain>
    </source>
</reference>
<organism evidence="4 5">
    <name type="scientific">Paraburkholderia bannensis</name>
    <dbReference type="NCBI Taxonomy" id="765414"/>
    <lineage>
        <taxon>Bacteria</taxon>
        <taxon>Pseudomonadati</taxon>
        <taxon>Pseudomonadota</taxon>
        <taxon>Betaproteobacteria</taxon>
        <taxon>Burkholderiales</taxon>
        <taxon>Burkholderiaceae</taxon>
        <taxon>Paraburkholderia</taxon>
    </lineage>
</organism>
<dbReference type="EMBL" id="JACHBW010000011">
    <property type="protein sequence ID" value="MBB6104182.1"/>
    <property type="molecule type" value="Genomic_DNA"/>
</dbReference>
<feature type="domain" description="Circularly permuted ATP-grasp type 2" evidence="3">
    <location>
        <begin position="97"/>
        <end position="502"/>
    </location>
</feature>
<feature type="domain" description="DUF403" evidence="2">
    <location>
        <begin position="559"/>
        <end position="895"/>
    </location>
</feature>
<name>A0A7W9TZD8_9BURK</name>
<evidence type="ECO:0000259" key="3">
    <source>
        <dbReference type="Pfam" id="PF14403"/>
    </source>
</evidence>
<feature type="region of interest" description="Disordered" evidence="1">
    <location>
        <begin position="1"/>
        <end position="40"/>
    </location>
</feature>
<dbReference type="InterPro" id="IPR025841">
    <property type="entry name" value="CP_ATPgrasp_2"/>
</dbReference>
<comment type="caution">
    <text evidence="4">The sequence shown here is derived from an EMBL/GenBank/DDBJ whole genome shotgun (WGS) entry which is preliminary data.</text>
</comment>
<dbReference type="PANTHER" id="PTHR34595">
    <property type="entry name" value="BLR5612 PROTEIN"/>
    <property type="match status" value="1"/>
</dbReference>
<dbReference type="Pfam" id="PF04168">
    <property type="entry name" value="Alpha-E"/>
    <property type="match status" value="1"/>
</dbReference>
<dbReference type="InterPro" id="IPR007296">
    <property type="entry name" value="DUF403"/>
</dbReference>
<evidence type="ECO:0000313" key="5">
    <source>
        <dbReference type="Proteomes" id="UP000571554"/>
    </source>
</evidence>
<dbReference type="RefSeq" id="WP_183726197.1">
    <property type="nucleotide sequence ID" value="NZ_JACHBW010000011.1"/>
</dbReference>